<dbReference type="AlphaFoldDB" id="E6QP64"/>
<feature type="region of interest" description="Disordered" evidence="1">
    <location>
        <begin position="1"/>
        <end position="45"/>
    </location>
</feature>
<evidence type="ECO:0008006" key="3">
    <source>
        <dbReference type="Google" id="ProtNLM"/>
    </source>
</evidence>
<reference evidence="2" key="1">
    <citation type="submission" date="2009-10" db="EMBL/GenBank/DDBJ databases">
        <title>Diversity of trophic interactions inside an arsenic-rich microbial ecosystem.</title>
        <authorList>
            <person name="Bertin P.N."/>
            <person name="Heinrich-Salmeron A."/>
            <person name="Pelletier E."/>
            <person name="Goulhen-Chollet F."/>
            <person name="Arsene-Ploetze F."/>
            <person name="Gallien S."/>
            <person name="Calteau A."/>
            <person name="Vallenet D."/>
            <person name="Casiot C."/>
            <person name="Chane-Woon-Ming B."/>
            <person name="Giloteaux L."/>
            <person name="Barakat M."/>
            <person name="Bonnefoy V."/>
            <person name="Bruneel O."/>
            <person name="Chandler M."/>
            <person name="Cleiss J."/>
            <person name="Duran R."/>
            <person name="Elbaz-Poulichet F."/>
            <person name="Fonknechten N."/>
            <person name="Lauga B."/>
            <person name="Mornico D."/>
            <person name="Ortet P."/>
            <person name="Schaeffer C."/>
            <person name="Siguier P."/>
            <person name="Alexander Thil Smith A."/>
            <person name="Van Dorsselaer A."/>
            <person name="Weissenbach J."/>
            <person name="Medigue C."/>
            <person name="Le Paslier D."/>
        </authorList>
    </citation>
    <scope>NUCLEOTIDE SEQUENCE</scope>
</reference>
<dbReference type="EMBL" id="CABQ01000311">
    <property type="protein sequence ID" value="CBI09035.1"/>
    <property type="molecule type" value="Genomic_DNA"/>
</dbReference>
<protein>
    <recommendedName>
        <fullName evidence="3">Large polyvalent protein associated domain-containing protein</fullName>
    </recommendedName>
</protein>
<evidence type="ECO:0000313" key="2">
    <source>
        <dbReference type="EMBL" id="CBI09035.1"/>
    </source>
</evidence>
<sequence>MSTDFSSAWGGTPAAPSPQPEPAPAPVPGSTVDLGSAWGPHAKPASVPPTLMSRASSALGAISDILDVPLAYGEAGLTDLFNPHGGGWWTAQKGSHWAQVNHDLMTGGAHKVAMDDVYFRPGSLNRVLADPHASPTGKAAATWFLHHPWVSGGADFATEFANPSNALIGPALGLVGKGLHELPFVGKGMDALGEWGKSLFDKYHPLRKAGGEAAAMGGRLQDAAAGQARLRNEEIARSIFGQPGFAGGTTQAERFEILRQATGGEPRAVAESSGLAPEEITRRANQARMAIDAGDNAQVAYGQDADKLFKGDYFPMKGAYEVPKNAREIARGAGSGTAMGGRPTFRGIGTGHKVFNTFDDALDAVARGDAKFAPDFDGGYSQLIRHLNRVSGNTALDGLLQRLAETPAGAELTAGGKTGAGALGAIKAAATRKARGVAIDKATADILQKFPELDKADVERAIKQRYASPQLLRQKIIGATRSASVADTAAAGVRGLTERAGTVTGQIPARLVRRAQSALGTHADAELEHLDASAAAPADLSDDAAAAFENARAKPVSPERLAATRATSAEAARAANIATAATQAATARISGAGMRLAARMARVSDNEFERAQGLLEKLNTPDRDVATAFRKARDKWITRLTPAIQQKMIEEHLPSDMVLPEGIDGLSSLPRAKYTALHREAIKYFAQAGAAPAEATAMGSFFNRFNALYRIGVLTNPLVHPFYNLLWGYLGGGGNPLRLANVFRGGSPLEAEAAKFGAHAAIGGSVFAESLGRLVQSFPDAVKQSGIPGAMDWFVTRAADANRHLVFDVLEKRMATEFWASLVAKGADKAQAGAMVRKTFGDYDNLTAAERNISKAFFFYPWTKAVIPFWLKALGSRPQFLTGPLRGIQTHNALAGDPNWQKELPYTLYTGTQNGVPHYQALPLPQKRVEDVMEMALPRVAGQIDPEASVADRVTPALNMAQYHLVPGLSAATAFGRQVVNQQPQQPGVTPAQGVMFDRAAPVGAQLQQIAQYVGANNVPFAELVRGIIHAGSEAASAPGTAASQLVGGFQYSGKAPAVQRALTREFEAFQRAYNHAFRIQDAGARRVIQTRDYALFMQRVNALLGSPSAAPSAVPQGPVTTPTPEAAPFGSAWGSLTP</sequence>
<feature type="compositionally biased region" description="Pro residues" evidence="1">
    <location>
        <begin position="15"/>
        <end position="27"/>
    </location>
</feature>
<gene>
    <name evidence="2" type="ORF">CARN6_2577</name>
</gene>
<evidence type="ECO:0000256" key="1">
    <source>
        <dbReference type="SAM" id="MobiDB-lite"/>
    </source>
</evidence>
<name>E6QP64_9ZZZZ</name>
<proteinExistence type="predicted"/>
<accession>E6QP64</accession>
<comment type="caution">
    <text evidence="2">The sequence shown here is derived from an EMBL/GenBank/DDBJ whole genome shotgun (WGS) entry which is preliminary data.</text>
</comment>
<feature type="region of interest" description="Disordered" evidence="1">
    <location>
        <begin position="1112"/>
        <end position="1139"/>
    </location>
</feature>
<organism evidence="2">
    <name type="scientific">mine drainage metagenome</name>
    <dbReference type="NCBI Taxonomy" id="410659"/>
    <lineage>
        <taxon>unclassified sequences</taxon>
        <taxon>metagenomes</taxon>
        <taxon>ecological metagenomes</taxon>
    </lineage>
</organism>